<keyword evidence="2 7" id="KW-0408">Iron</keyword>
<dbReference type="PROSITE" id="PS00534">
    <property type="entry name" value="FERROCHELATASE"/>
    <property type="match status" value="1"/>
</dbReference>
<evidence type="ECO:0000256" key="7">
    <source>
        <dbReference type="RuleBase" id="RU000607"/>
    </source>
</evidence>
<dbReference type="CDD" id="cd00419">
    <property type="entry name" value="Ferrochelatase_C"/>
    <property type="match status" value="1"/>
</dbReference>
<keyword evidence="7" id="KW-0963">Cytoplasm</keyword>
<comment type="caution">
    <text evidence="8">The sequence shown here is derived from an EMBL/GenBank/DDBJ whole genome shotgun (WGS) entry which is preliminary data.</text>
</comment>
<evidence type="ECO:0000256" key="5">
    <source>
        <dbReference type="ARBA" id="ARBA00023244"/>
    </source>
</evidence>
<gene>
    <name evidence="8" type="primary">hemH</name>
    <name evidence="8" type="ORF">QUW44_05430</name>
</gene>
<reference evidence="9" key="1">
    <citation type="submission" date="2023-06" db="EMBL/GenBank/DDBJ databases">
        <title>Identification and characterization of horizontal gene transfer across gut microbiota members of farm animals based on homology search.</title>
        <authorList>
            <person name="Zeman M."/>
            <person name="Kubasova T."/>
            <person name="Jahodarova E."/>
            <person name="Nykrynova M."/>
            <person name="Rychlik I."/>
        </authorList>
    </citation>
    <scope>NUCLEOTIDE SEQUENCE [LARGE SCALE GENOMIC DNA]</scope>
    <source>
        <strain evidence="9">161_Gplus</strain>
    </source>
</reference>
<organism evidence="8 9">
    <name type="scientific">Limosilactobacillus pontis</name>
    <dbReference type="NCBI Taxonomy" id="35787"/>
    <lineage>
        <taxon>Bacteria</taxon>
        <taxon>Bacillati</taxon>
        <taxon>Bacillota</taxon>
        <taxon>Bacilli</taxon>
        <taxon>Lactobacillales</taxon>
        <taxon>Lactobacillaceae</taxon>
        <taxon>Limosilactobacillus</taxon>
    </lineage>
</organism>
<comment type="subcellular location">
    <subcellularLocation>
        <location evidence="7">Cytoplasm</location>
    </subcellularLocation>
</comment>
<dbReference type="CDD" id="cd03411">
    <property type="entry name" value="Ferrochelatase_N"/>
    <property type="match status" value="1"/>
</dbReference>
<dbReference type="EMBL" id="JAUDDW010000017">
    <property type="protein sequence ID" value="MDM8266599.1"/>
    <property type="molecule type" value="Genomic_DNA"/>
</dbReference>
<dbReference type="PANTHER" id="PTHR11108">
    <property type="entry name" value="FERROCHELATASE"/>
    <property type="match status" value="1"/>
</dbReference>
<dbReference type="InterPro" id="IPR033644">
    <property type="entry name" value="Ferrochelatase_C"/>
</dbReference>
<dbReference type="Pfam" id="PF00762">
    <property type="entry name" value="Ferrochelatase"/>
    <property type="match status" value="1"/>
</dbReference>
<evidence type="ECO:0000313" key="9">
    <source>
        <dbReference type="Proteomes" id="UP001529343"/>
    </source>
</evidence>
<dbReference type="NCBIfam" id="TIGR00109">
    <property type="entry name" value="hemH"/>
    <property type="match status" value="1"/>
</dbReference>
<keyword evidence="9" id="KW-1185">Reference proteome</keyword>
<keyword evidence="4 7" id="KW-0456">Lyase</keyword>
<dbReference type="InterPro" id="IPR001015">
    <property type="entry name" value="Ferrochelatase"/>
</dbReference>
<comment type="similarity">
    <text evidence="7">Belongs to the ferrochelatase family.</text>
</comment>
<dbReference type="InterPro" id="IPR033659">
    <property type="entry name" value="Ferrochelatase_N"/>
</dbReference>
<keyword evidence="3 7" id="KW-0350">Heme biosynthesis</keyword>
<dbReference type="PANTHER" id="PTHR11108:SF1">
    <property type="entry name" value="FERROCHELATASE, MITOCHONDRIAL"/>
    <property type="match status" value="1"/>
</dbReference>
<protein>
    <recommendedName>
        <fullName evidence="7">Ferrochelatase</fullName>
        <ecNumber evidence="7">4.99.1.9</ecNumber>
    </recommendedName>
</protein>
<dbReference type="Gene3D" id="3.40.50.1400">
    <property type="match status" value="1"/>
</dbReference>
<evidence type="ECO:0000256" key="2">
    <source>
        <dbReference type="ARBA" id="ARBA00023004"/>
    </source>
</evidence>
<comment type="pathway">
    <text evidence="1 7">Porphyrin-containing compound metabolism; protoheme biosynthesis.</text>
</comment>
<dbReference type="Proteomes" id="UP001529343">
    <property type="component" value="Unassembled WGS sequence"/>
</dbReference>
<evidence type="ECO:0000256" key="6">
    <source>
        <dbReference type="ARBA" id="ARBA00024536"/>
    </source>
</evidence>
<sequence>MHRFLGDPRVITMPRTLWLPILNLMILPKRPAASAAKYQQIWSKKHGSPLAYYTERQAAQLQEQLPDYTVTYAYSYSKPFIAEALTRIEKAGVQKLTIIPLYPQYSTTTIGSVMDGINRFYYRRARVPELRITSGFAHRNDYLDLLARNIQAELDKGKYDLVLMSFHGIPVSYVQNGDPYPQQCQATTEGIKKRLHTDVPVLQTYQSKFDPAEWLKPATADTVKELPKEGSNRS</sequence>
<evidence type="ECO:0000313" key="8">
    <source>
        <dbReference type="EMBL" id="MDM8266599.1"/>
    </source>
</evidence>
<comment type="catalytic activity">
    <reaction evidence="6">
        <text>Fe-coproporphyrin III + 2 H(+) = coproporphyrin III + Fe(2+)</text>
        <dbReference type="Rhea" id="RHEA:49572"/>
        <dbReference type="ChEBI" id="CHEBI:15378"/>
        <dbReference type="ChEBI" id="CHEBI:29033"/>
        <dbReference type="ChEBI" id="CHEBI:68438"/>
        <dbReference type="ChEBI" id="CHEBI:131725"/>
        <dbReference type="EC" id="4.99.1.9"/>
    </reaction>
    <physiologicalReaction direction="right-to-left" evidence="6">
        <dbReference type="Rhea" id="RHEA:49574"/>
    </physiologicalReaction>
</comment>
<comment type="function">
    <text evidence="7">Involved in coproporphyrin-dependent heme b biosynthesis. Catalyzes the insertion of ferrous iron into coproporphyrin III to form Fe-coproporphyrin III.</text>
</comment>
<evidence type="ECO:0000256" key="1">
    <source>
        <dbReference type="ARBA" id="ARBA00004744"/>
    </source>
</evidence>
<evidence type="ECO:0000256" key="4">
    <source>
        <dbReference type="ARBA" id="ARBA00023239"/>
    </source>
</evidence>
<reference evidence="8 9" key="2">
    <citation type="submission" date="2023-06" db="EMBL/GenBank/DDBJ databases">
        <authorList>
            <person name="Zeman M."/>
            <person name="Kubasova T."/>
            <person name="Jahodarova E."/>
            <person name="Nykrynova M."/>
            <person name="Rychlik I."/>
        </authorList>
    </citation>
    <scope>NUCLEOTIDE SEQUENCE [LARGE SCALE GENOMIC DNA]</scope>
    <source>
        <strain evidence="8 9">161_Gplus</strain>
    </source>
</reference>
<keyword evidence="5 7" id="KW-0627">Porphyrin biosynthesis</keyword>
<dbReference type="InterPro" id="IPR019772">
    <property type="entry name" value="Ferrochelatase_AS"/>
</dbReference>
<dbReference type="SUPFAM" id="SSF53800">
    <property type="entry name" value="Chelatase"/>
    <property type="match status" value="1"/>
</dbReference>
<dbReference type="EC" id="4.99.1.9" evidence="7"/>
<proteinExistence type="inferred from homology"/>
<accession>A0ABT7UY39</accession>
<evidence type="ECO:0000256" key="3">
    <source>
        <dbReference type="ARBA" id="ARBA00023133"/>
    </source>
</evidence>
<name>A0ABT7UY39_9LACO</name>